<dbReference type="Gene3D" id="1.10.10.60">
    <property type="entry name" value="Homeodomain-like"/>
    <property type="match status" value="2"/>
</dbReference>
<dbReference type="AlphaFoldDB" id="A0A1R1EC41"/>
<dbReference type="SMART" id="SM00448">
    <property type="entry name" value="REC"/>
    <property type="match status" value="1"/>
</dbReference>
<evidence type="ECO:0000259" key="5">
    <source>
        <dbReference type="PROSITE" id="PS01124"/>
    </source>
</evidence>
<dbReference type="Gene3D" id="3.40.50.2300">
    <property type="match status" value="1"/>
</dbReference>
<dbReference type="SUPFAM" id="SSF46689">
    <property type="entry name" value="Homeodomain-like"/>
    <property type="match status" value="2"/>
</dbReference>
<feature type="domain" description="HTH araC/xylS-type" evidence="5">
    <location>
        <begin position="451"/>
        <end position="549"/>
    </location>
</feature>
<evidence type="ECO:0000256" key="1">
    <source>
        <dbReference type="ARBA" id="ARBA00023015"/>
    </source>
</evidence>
<dbReference type="EMBL" id="MRTP01000014">
    <property type="protein sequence ID" value="OMF49386.1"/>
    <property type="molecule type" value="Genomic_DNA"/>
</dbReference>
<reference evidence="7 8" key="1">
    <citation type="submission" date="2016-11" db="EMBL/GenBank/DDBJ databases">
        <title>Paenibacillus species isolates.</title>
        <authorList>
            <person name="Beno S.M."/>
        </authorList>
    </citation>
    <scope>NUCLEOTIDE SEQUENCE [LARGE SCALE GENOMIC DNA]</scope>
    <source>
        <strain evidence="7 8">FSL R5-0378</strain>
    </source>
</reference>
<dbReference type="RefSeq" id="WP_076175255.1">
    <property type="nucleotide sequence ID" value="NZ_MRTP01000014.1"/>
</dbReference>
<sequence>MYRMLIVDDEPIIVNGLNEYFTKKALQDVEIVLAYSALEAISQLDSLKIDVVLSDICMPEMDGMELLDNIEARWPRCKVILLTGHDEFDYAHKALRSSYIVDYILKTEGMEKIGVAVNRALAMVKDELSVYHQKEWLQIELPKVMPQLQCQLLLDLLRRTDIELSRGLQSEFEALKLPFKADKAVMIILFSVESWGKYETAQERNLMLFAIGNAAEELLGAKTNVKFVAYDHSSLIGFVQSPDPLFENAQKLAEKTAKFTHGMLETVQQVCRDLFETPLSAAASMLMHPFTEVKREVQNLRLAILNGQAKGVERLSIVSSQEHNPKESSDQYSRLTGQYLLGQIKQSLLDESSKEWPQHFEKFRGLFPPDGPSDPFDRMIILHYFAETCLTCLEELGLKDQAVSQTDLPRILEFNNSVPWEQTLAFYQVIFEWMQHRRREYLSREESHLIGRIAYFIQNHLDSDLSLSRIAREVSLNPSYLSRWYKQTTGKGISDYIQEVKIEKSKELLQKTCYKVHEISEKLGFTDPHYFFRFFKKATGCTPQEFRNRTSAAKE</sequence>
<protein>
    <recommendedName>
        <fullName evidence="9">DNA-binding response regulator</fullName>
    </recommendedName>
</protein>
<evidence type="ECO:0000256" key="4">
    <source>
        <dbReference type="PROSITE-ProRule" id="PRU00169"/>
    </source>
</evidence>
<dbReference type="PANTHER" id="PTHR43280:SF10">
    <property type="entry name" value="REGULATORY PROTEIN POCR"/>
    <property type="match status" value="1"/>
</dbReference>
<dbReference type="InterPro" id="IPR009057">
    <property type="entry name" value="Homeodomain-like_sf"/>
</dbReference>
<dbReference type="PROSITE" id="PS50110">
    <property type="entry name" value="RESPONSE_REGULATORY"/>
    <property type="match status" value="1"/>
</dbReference>
<dbReference type="SMART" id="SM00342">
    <property type="entry name" value="HTH_ARAC"/>
    <property type="match status" value="1"/>
</dbReference>
<accession>A0A1R1EC41</accession>
<dbReference type="PANTHER" id="PTHR43280">
    <property type="entry name" value="ARAC-FAMILY TRANSCRIPTIONAL REGULATOR"/>
    <property type="match status" value="1"/>
</dbReference>
<keyword evidence="3" id="KW-0804">Transcription</keyword>
<dbReference type="PRINTS" id="PR00032">
    <property type="entry name" value="HTHARAC"/>
</dbReference>
<proteinExistence type="predicted"/>
<dbReference type="CDD" id="cd17536">
    <property type="entry name" value="REC_YesN-like"/>
    <property type="match status" value="1"/>
</dbReference>
<evidence type="ECO:0000256" key="2">
    <source>
        <dbReference type="ARBA" id="ARBA00023125"/>
    </source>
</evidence>
<organism evidence="7 8">
    <name type="scientific">Paenibacillus rhizosphaerae</name>
    <dbReference type="NCBI Taxonomy" id="297318"/>
    <lineage>
        <taxon>Bacteria</taxon>
        <taxon>Bacillati</taxon>
        <taxon>Bacillota</taxon>
        <taxon>Bacilli</taxon>
        <taxon>Bacillales</taxon>
        <taxon>Paenibacillaceae</taxon>
        <taxon>Paenibacillus</taxon>
    </lineage>
</organism>
<dbReference type="Pfam" id="PF00072">
    <property type="entry name" value="Response_reg"/>
    <property type="match status" value="1"/>
</dbReference>
<keyword evidence="1" id="KW-0805">Transcription regulation</keyword>
<keyword evidence="2" id="KW-0238">DNA-binding</keyword>
<evidence type="ECO:0000313" key="8">
    <source>
        <dbReference type="Proteomes" id="UP000187172"/>
    </source>
</evidence>
<dbReference type="SUPFAM" id="SSF52172">
    <property type="entry name" value="CheY-like"/>
    <property type="match status" value="1"/>
</dbReference>
<gene>
    <name evidence="7" type="ORF">BK138_29685</name>
</gene>
<evidence type="ECO:0008006" key="9">
    <source>
        <dbReference type="Google" id="ProtNLM"/>
    </source>
</evidence>
<dbReference type="InterPro" id="IPR011006">
    <property type="entry name" value="CheY-like_superfamily"/>
</dbReference>
<feature type="modified residue" description="4-aspartylphosphate" evidence="4">
    <location>
        <position position="55"/>
    </location>
</feature>
<dbReference type="Pfam" id="PF12833">
    <property type="entry name" value="HTH_18"/>
    <property type="match status" value="1"/>
</dbReference>
<dbReference type="InterPro" id="IPR020449">
    <property type="entry name" value="Tscrpt_reg_AraC-type_HTH"/>
</dbReference>
<dbReference type="PROSITE" id="PS01124">
    <property type="entry name" value="HTH_ARAC_FAMILY_2"/>
    <property type="match status" value="1"/>
</dbReference>
<dbReference type="STRING" id="297318.BK138_29685"/>
<dbReference type="InterPro" id="IPR001789">
    <property type="entry name" value="Sig_transdc_resp-reg_receiver"/>
</dbReference>
<dbReference type="InterPro" id="IPR018060">
    <property type="entry name" value="HTH_AraC"/>
</dbReference>
<dbReference type="InterPro" id="IPR018062">
    <property type="entry name" value="HTH_AraC-typ_CS"/>
</dbReference>
<dbReference type="Proteomes" id="UP000187172">
    <property type="component" value="Unassembled WGS sequence"/>
</dbReference>
<evidence type="ECO:0000313" key="7">
    <source>
        <dbReference type="EMBL" id="OMF49386.1"/>
    </source>
</evidence>
<comment type="caution">
    <text evidence="7">The sequence shown here is derived from an EMBL/GenBank/DDBJ whole genome shotgun (WGS) entry which is preliminary data.</text>
</comment>
<name>A0A1R1EC41_9BACL</name>
<feature type="domain" description="Response regulatory" evidence="6">
    <location>
        <begin position="3"/>
        <end position="121"/>
    </location>
</feature>
<dbReference type="PROSITE" id="PS00041">
    <property type="entry name" value="HTH_ARAC_FAMILY_1"/>
    <property type="match status" value="1"/>
</dbReference>
<evidence type="ECO:0000256" key="3">
    <source>
        <dbReference type="ARBA" id="ARBA00023163"/>
    </source>
</evidence>
<evidence type="ECO:0000259" key="6">
    <source>
        <dbReference type="PROSITE" id="PS50110"/>
    </source>
</evidence>
<dbReference type="GO" id="GO:0003700">
    <property type="term" value="F:DNA-binding transcription factor activity"/>
    <property type="evidence" value="ECO:0007669"/>
    <property type="project" value="InterPro"/>
</dbReference>
<dbReference type="GO" id="GO:0000160">
    <property type="term" value="P:phosphorelay signal transduction system"/>
    <property type="evidence" value="ECO:0007669"/>
    <property type="project" value="InterPro"/>
</dbReference>
<dbReference type="GO" id="GO:0043565">
    <property type="term" value="F:sequence-specific DNA binding"/>
    <property type="evidence" value="ECO:0007669"/>
    <property type="project" value="InterPro"/>
</dbReference>
<keyword evidence="4" id="KW-0597">Phosphoprotein</keyword>
<keyword evidence="8" id="KW-1185">Reference proteome</keyword>